<gene>
    <name evidence="2" type="ORF">GCM10022224_011420</name>
</gene>
<proteinExistence type="predicted"/>
<keyword evidence="3" id="KW-1185">Reference proteome</keyword>
<reference evidence="3" key="1">
    <citation type="journal article" date="2019" name="Int. J. Syst. Evol. Microbiol.">
        <title>The Global Catalogue of Microorganisms (GCM) 10K type strain sequencing project: providing services to taxonomists for standard genome sequencing and annotation.</title>
        <authorList>
            <consortium name="The Broad Institute Genomics Platform"/>
            <consortium name="The Broad Institute Genome Sequencing Center for Infectious Disease"/>
            <person name="Wu L."/>
            <person name="Ma J."/>
        </authorList>
    </citation>
    <scope>NUCLEOTIDE SEQUENCE [LARGE SCALE GENOMIC DNA]</scope>
    <source>
        <strain evidence="3">JCM 16904</strain>
    </source>
</reference>
<evidence type="ECO:0000313" key="2">
    <source>
        <dbReference type="EMBL" id="GAA3650325.1"/>
    </source>
</evidence>
<organism evidence="2 3">
    <name type="scientific">Nonomuraea antimicrobica</name>
    <dbReference type="NCBI Taxonomy" id="561173"/>
    <lineage>
        <taxon>Bacteria</taxon>
        <taxon>Bacillati</taxon>
        <taxon>Actinomycetota</taxon>
        <taxon>Actinomycetes</taxon>
        <taxon>Streptosporangiales</taxon>
        <taxon>Streptosporangiaceae</taxon>
        <taxon>Nonomuraea</taxon>
    </lineage>
</organism>
<name>A0ABP7B782_9ACTN</name>
<dbReference type="RefSeq" id="WP_344873684.1">
    <property type="nucleotide sequence ID" value="NZ_BAAAZP010000016.1"/>
</dbReference>
<dbReference type="EMBL" id="BAAAZP010000016">
    <property type="protein sequence ID" value="GAA3650325.1"/>
    <property type="molecule type" value="Genomic_DNA"/>
</dbReference>
<dbReference type="Proteomes" id="UP001500902">
    <property type="component" value="Unassembled WGS sequence"/>
</dbReference>
<sequence>MPAPSDHYRTVFPRTGLTQTGPTRGPERDPAGPAGLPVPVARIRIKLVATVLLTAAAPVFDAPVWLTSALTLTCLAIPPAVAALGGADLVRELFLLPPRPNPSATIRKDDHP</sequence>
<comment type="caution">
    <text evidence="2">The sequence shown here is derived from an EMBL/GenBank/DDBJ whole genome shotgun (WGS) entry which is preliminary data.</text>
</comment>
<evidence type="ECO:0000256" key="1">
    <source>
        <dbReference type="SAM" id="MobiDB-lite"/>
    </source>
</evidence>
<accession>A0ABP7B782</accession>
<protein>
    <submittedName>
        <fullName evidence="2">Uncharacterized protein</fullName>
    </submittedName>
</protein>
<feature type="region of interest" description="Disordered" evidence="1">
    <location>
        <begin position="1"/>
        <end position="35"/>
    </location>
</feature>
<evidence type="ECO:0000313" key="3">
    <source>
        <dbReference type="Proteomes" id="UP001500902"/>
    </source>
</evidence>